<dbReference type="RefSeq" id="WP_072584488.1">
    <property type="nucleotide sequence ID" value="NZ_CP013243.1"/>
</dbReference>
<comment type="similarity">
    <text evidence="2">Belongs to the type IA topoisomerase family.</text>
</comment>
<gene>
    <name evidence="13" type="ORF">NPD5_527</name>
</gene>
<dbReference type="AlphaFoldDB" id="A0A1L3NJN8"/>
<evidence type="ECO:0000259" key="12">
    <source>
        <dbReference type="PROSITE" id="PS52039"/>
    </source>
</evidence>
<dbReference type="STRING" id="413999.CBO1506"/>
<evidence type="ECO:0000313" key="13">
    <source>
        <dbReference type="EMBL" id="APH16313.1"/>
    </source>
</evidence>
<evidence type="ECO:0000256" key="1">
    <source>
        <dbReference type="ARBA" id="ARBA00000213"/>
    </source>
</evidence>
<dbReference type="Pfam" id="PF01751">
    <property type="entry name" value="Toprim"/>
    <property type="match status" value="1"/>
</dbReference>
<dbReference type="InterPro" id="IPR013497">
    <property type="entry name" value="Topo_IA_cen"/>
</dbReference>
<keyword evidence="6 13" id="KW-0413">Isomerase</keyword>
<dbReference type="InterPro" id="IPR003602">
    <property type="entry name" value="Topo_IA_DNA-bd_dom"/>
</dbReference>
<dbReference type="InterPro" id="IPR023406">
    <property type="entry name" value="Topo_IA_AS"/>
</dbReference>
<dbReference type="GO" id="GO:0003677">
    <property type="term" value="F:DNA binding"/>
    <property type="evidence" value="ECO:0007669"/>
    <property type="project" value="UniProtKB-KW"/>
</dbReference>
<evidence type="ECO:0000256" key="5">
    <source>
        <dbReference type="ARBA" id="ARBA00023125"/>
    </source>
</evidence>
<dbReference type="InterPro" id="IPR034144">
    <property type="entry name" value="TOPRIM_TopoIII"/>
</dbReference>
<dbReference type="PRINTS" id="PR00417">
    <property type="entry name" value="PRTPISMRASEI"/>
</dbReference>
<accession>A0A1L3NJN8</accession>
<dbReference type="GO" id="GO:0006310">
    <property type="term" value="P:DNA recombination"/>
    <property type="evidence" value="ECO:0007669"/>
    <property type="project" value="TreeGrafter"/>
</dbReference>
<dbReference type="InterPro" id="IPR013825">
    <property type="entry name" value="Topo_IA_cen_sub2"/>
</dbReference>
<dbReference type="SMART" id="SM00437">
    <property type="entry name" value="TOP1Ac"/>
    <property type="match status" value="1"/>
</dbReference>
<evidence type="ECO:0000256" key="3">
    <source>
        <dbReference type="ARBA" id="ARBA00012891"/>
    </source>
</evidence>
<dbReference type="CDD" id="cd00186">
    <property type="entry name" value="TOP1Ac"/>
    <property type="match status" value="1"/>
</dbReference>
<dbReference type="InterPro" id="IPR003601">
    <property type="entry name" value="Topo_IA_2"/>
</dbReference>
<feature type="domain" description="Toprim" evidence="11">
    <location>
        <begin position="2"/>
        <end position="145"/>
    </location>
</feature>
<dbReference type="InterPro" id="IPR000380">
    <property type="entry name" value="Topo_IA"/>
</dbReference>
<dbReference type="CDD" id="cd03362">
    <property type="entry name" value="TOPRIM_TopoIA_TopoIII"/>
    <property type="match status" value="1"/>
</dbReference>
<dbReference type="GO" id="GO:0006265">
    <property type="term" value="P:DNA topological change"/>
    <property type="evidence" value="ECO:0007669"/>
    <property type="project" value="InterPro"/>
</dbReference>
<dbReference type="Gene3D" id="1.10.460.10">
    <property type="entry name" value="Topoisomerase I, domain 2"/>
    <property type="match status" value="1"/>
</dbReference>
<evidence type="ECO:0000259" key="11">
    <source>
        <dbReference type="PROSITE" id="PS50880"/>
    </source>
</evidence>
<proteinExistence type="inferred from homology"/>
<evidence type="ECO:0000256" key="8">
    <source>
        <dbReference type="ARBA" id="ARBA00031985"/>
    </source>
</evidence>
<dbReference type="SMART" id="SM00493">
    <property type="entry name" value="TOPRIM"/>
    <property type="match status" value="1"/>
</dbReference>
<dbReference type="InterPro" id="IPR006171">
    <property type="entry name" value="TOPRIM_dom"/>
</dbReference>
<evidence type="ECO:0000256" key="9">
    <source>
        <dbReference type="ARBA" id="ARBA00032235"/>
    </source>
</evidence>
<evidence type="ECO:0000256" key="6">
    <source>
        <dbReference type="ARBA" id="ARBA00023235"/>
    </source>
</evidence>
<dbReference type="PROSITE" id="PS52039">
    <property type="entry name" value="TOPO_IA_2"/>
    <property type="match status" value="1"/>
</dbReference>
<dbReference type="GO" id="GO:0043597">
    <property type="term" value="C:cytoplasmic replication fork"/>
    <property type="evidence" value="ECO:0007669"/>
    <property type="project" value="TreeGrafter"/>
</dbReference>
<dbReference type="InterPro" id="IPR023405">
    <property type="entry name" value="Topo_IA_core_domain"/>
</dbReference>
<dbReference type="PANTHER" id="PTHR11390">
    <property type="entry name" value="PROKARYOTIC DNA TOPOISOMERASE"/>
    <property type="match status" value="1"/>
</dbReference>
<evidence type="ECO:0000256" key="10">
    <source>
        <dbReference type="ARBA" id="ARBA00032877"/>
    </source>
</evidence>
<sequence>MSKLLLAEKPSVARNIGEALGCKTRKNGYLEGNGYIVTWAFGHLLTLYDCKDYDPKLALWSFQNFPYIPKEFKYKIKNDGKNRNVVDPGAKKQLEVIKELINREEVEEIISATDYDREGELIALLIFNYLKANKPIYRILINEWTPTEIKKGLKDLKKNEEMINLQDAGVSRQLADWVIGINFTSIATMKYTRGKGNLLNIGRVLMPTLKIIYDREMEIKNFKVEEFYELEATFKNEKGEYKGKFFYDKKEKFPNKKIMEKLKAEIKDKNGLVTEKTIEIKKENPPSLFNLSNLQGYITSKYKGFTADKVLRVSQSLYEKKYITYPRTESTALEESIKDKAKKVLEVLKNDLPFKEEIVFNTSKKVFNNAKVESHSAIMPTYIIPKNLTPDERLVYDAVKNRFISQFMKEAQYENTEIVTTVPGENYERLFKTKGKILKTKGWLKLYKEKKKDELLPPIEKDDEVEMKSLKIISKKTKPPAHHTEKTLLKAMETCGKNTKQNEDNEEEPNILYGYSIGTAATRAETINKLKYAGYITPKGKSLLITDKGTKLIETFPIRELLDTDYTGKLEKKLYDMEKGKFKREDFLKEIFNFTVNGVNKIKNIRSNVICDTRVKNNK</sequence>
<name>A0A1L3NJN8_CLOSG</name>
<dbReference type="Gene3D" id="3.40.50.140">
    <property type="match status" value="1"/>
</dbReference>
<dbReference type="PROSITE" id="PS00396">
    <property type="entry name" value="TOPO_IA_1"/>
    <property type="match status" value="1"/>
</dbReference>
<protein>
    <recommendedName>
        <fullName evidence="3">DNA topoisomerase</fullName>
        <ecNumber evidence="3">5.6.2.1</ecNumber>
    </recommendedName>
    <alternativeName>
        <fullName evidence="10">Omega-protein</fullName>
    </alternativeName>
    <alternativeName>
        <fullName evidence="9">Relaxing enzyme</fullName>
    </alternativeName>
    <alternativeName>
        <fullName evidence="7">Swivelase</fullName>
    </alternativeName>
    <alternativeName>
        <fullName evidence="8">Untwisting enzyme</fullName>
    </alternativeName>
</protein>
<dbReference type="InterPro" id="IPR013824">
    <property type="entry name" value="Topo_IA_cen_sub1"/>
</dbReference>
<dbReference type="SUPFAM" id="SSF56712">
    <property type="entry name" value="Prokaryotic type I DNA topoisomerase"/>
    <property type="match status" value="1"/>
</dbReference>
<dbReference type="EMBL" id="CP013243">
    <property type="protein sequence ID" value="APH16313.1"/>
    <property type="molecule type" value="Genomic_DNA"/>
</dbReference>
<dbReference type="Gene3D" id="1.10.290.10">
    <property type="entry name" value="Topoisomerase I, domain 4"/>
    <property type="match status" value="1"/>
</dbReference>
<keyword evidence="4" id="KW-0799">Topoisomerase</keyword>
<evidence type="ECO:0000256" key="4">
    <source>
        <dbReference type="ARBA" id="ARBA00023029"/>
    </source>
</evidence>
<feature type="domain" description="Topo IA-type catalytic" evidence="12">
    <location>
        <begin position="162"/>
        <end position="600"/>
    </location>
</feature>
<evidence type="ECO:0000313" key="14">
    <source>
        <dbReference type="Proteomes" id="UP000182204"/>
    </source>
</evidence>
<organism evidence="13 14">
    <name type="scientific">Clostridium sporogenes</name>
    <dbReference type="NCBI Taxonomy" id="1509"/>
    <lineage>
        <taxon>Bacteria</taxon>
        <taxon>Bacillati</taxon>
        <taxon>Bacillota</taxon>
        <taxon>Clostridia</taxon>
        <taxon>Eubacteriales</taxon>
        <taxon>Clostridiaceae</taxon>
        <taxon>Clostridium</taxon>
    </lineage>
</organism>
<dbReference type="Pfam" id="PF01131">
    <property type="entry name" value="Topoisom_bac"/>
    <property type="match status" value="1"/>
</dbReference>
<dbReference type="EC" id="5.6.2.1" evidence="3"/>
<comment type="catalytic activity">
    <reaction evidence="1">
        <text>ATP-independent breakage of single-stranded DNA, followed by passage and rejoining.</text>
        <dbReference type="EC" id="5.6.2.1"/>
    </reaction>
</comment>
<evidence type="ECO:0000256" key="2">
    <source>
        <dbReference type="ARBA" id="ARBA00009446"/>
    </source>
</evidence>
<keyword evidence="5" id="KW-0238">DNA-binding</keyword>
<dbReference type="InterPro" id="IPR013826">
    <property type="entry name" value="Topo_IA_cen_sub3"/>
</dbReference>
<reference evidence="13 14" key="1">
    <citation type="submission" date="2015-11" db="EMBL/GenBank/DDBJ databases">
        <authorList>
            <person name="Hill K.K."/>
            <person name="Shirey T.B."/>
            <person name="Raphael B."/>
            <person name="Daligault H.E."/>
            <person name="Davenport K.W."/>
            <person name="Bruce D.C."/>
            <person name="Foley B.T."/>
            <person name="Johnson S.L."/>
        </authorList>
    </citation>
    <scope>NUCLEOTIDE SEQUENCE [LARGE SCALE GENOMIC DNA]</scope>
    <source>
        <strain evidence="13 14">CDC_1632</strain>
    </source>
</reference>
<dbReference type="PANTHER" id="PTHR11390:SF21">
    <property type="entry name" value="DNA TOPOISOMERASE 3-ALPHA"/>
    <property type="match status" value="1"/>
</dbReference>
<dbReference type="Gene3D" id="2.70.20.10">
    <property type="entry name" value="Topoisomerase I, domain 3"/>
    <property type="match status" value="1"/>
</dbReference>
<dbReference type="Proteomes" id="UP000182204">
    <property type="component" value="Chromosome"/>
</dbReference>
<dbReference type="eggNOG" id="COG0550">
    <property type="taxonomic scope" value="Bacteria"/>
</dbReference>
<dbReference type="GO" id="GO:0006281">
    <property type="term" value="P:DNA repair"/>
    <property type="evidence" value="ECO:0007669"/>
    <property type="project" value="TreeGrafter"/>
</dbReference>
<dbReference type="SMART" id="SM00436">
    <property type="entry name" value="TOP1Bc"/>
    <property type="match status" value="1"/>
</dbReference>
<dbReference type="PROSITE" id="PS50880">
    <property type="entry name" value="TOPRIM"/>
    <property type="match status" value="1"/>
</dbReference>
<evidence type="ECO:0000256" key="7">
    <source>
        <dbReference type="ARBA" id="ARBA00030003"/>
    </source>
</evidence>
<dbReference type="GO" id="GO:0003917">
    <property type="term" value="F:DNA topoisomerase type I (single strand cut, ATP-independent) activity"/>
    <property type="evidence" value="ECO:0007669"/>
    <property type="project" value="UniProtKB-EC"/>
</dbReference>